<name>A0A803KMT2_CHEQI</name>
<dbReference type="SUPFAM" id="SSF56112">
    <property type="entry name" value="Protein kinase-like (PK-like)"/>
    <property type="match status" value="1"/>
</dbReference>
<dbReference type="OMA" id="YISETQM"/>
<evidence type="ECO:0000259" key="20">
    <source>
        <dbReference type="PROSITE" id="PS50011"/>
    </source>
</evidence>
<evidence type="ECO:0000256" key="19">
    <source>
        <dbReference type="SAM" id="Phobius"/>
    </source>
</evidence>
<dbReference type="GO" id="GO:0007166">
    <property type="term" value="P:cell surface receptor signaling pathway"/>
    <property type="evidence" value="ECO:0007669"/>
    <property type="project" value="InterPro"/>
</dbReference>
<dbReference type="GO" id="GO:0004674">
    <property type="term" value="F:protein serine/threonine kinase activity"/>
    <property type="evidence" value="ECO:0007669"/>
    <property type="project" value="UniProtKB-KW"/>
</dbReference>
<keyword evidence="13 19" id="KW-0472">Membrane</keyword>
<dbReference type="InterPro" id="IPR018097">
    <property type="entry name" value="EGF_Ca-bd_CS"/>
</dbReference>
<dbReference type="CDD" id="cd14066">
    <property type="entry name" value="STKc_IRAK"/>
    <property type="match status" value="1"/>
</dbReference>
<comment type="subcellular location">
    <subcellularLocation>
        <location evidence="1">Membrane</location>
        <topology evidence="1">Single-pass type I membrane protein</topology>
    </subcellularLocation>
</comment>
<evidence type="ECO:0000313" key="23">
    <source>
        <dbReference type="Proteomes" id="UP000596660"/>
    </source>
</evidence>
<keyword evidence="4" id="KW-0597">Phosphoprotein</keyword>
<keyword evidence="2" id="KW-0723">Serine/threonine-protein kinase</keyword>
<dbReference type="FunFam" id="1.10.510.10:FF:000084">
    <property type="entry name" value="Wall-associated receptor kinase 2"/>
    <property type="match status" value="1"/>
</dbReference>
<dbReference type="GO" id="GO:0005524">
    <property type="term" value="F:ATP binding"/>
    <property type="evidence" value="ECO:0007669"/>
    <property type="project" value="UniProtKB-KW"/>
</dbReference>
<dbReference type="PROSITE" id="PS00108">
    <property type="entry name" value="PROTEIN_KINASE_ST"/>
    <property type="match status" value="1"/>
</dbReference>
<protein>
    <submittedName>
        <fullName evidence="22">Uncharacterized protein</fullName>
    </submittedName>
</protein>
<sequence>MSTTITTNTSVAPANMLTAVNINKPGCPRKCGNLTVPYPFGFGTGTGRSLCSLGFWFDIKCDTSYSPPKAFFMMGSGDTQPEILYISETQMMLRNFQIASRCYDAKGKVISDTPSSYDLIGSPFTFSYTGNKLTVIGCDDYALITYSAGTVSEGYKYDYNVGCLALCSNPNEVIHGSCSGIGCCQTSIPNGLQSFMITLSSLNNHSSSGVSSFQPCGYAFLAGNDSFRFSGAADLSGKVVVNRTTNEVPMVLDWSVGDFNSISGNRASCNEAKKNLTTYACQTNTHCVDFGGGGYHCQCLSGYEGNPYLKPGCTDVDECAQGSSNPCSMVCVNTHGSYKCSCPDGYYGDGLKAGTRCTKMINNSTSSLKKITFGLGVALGSIFLFLVGWWLYSVMKRRNAVKQRAKYFVRNGGLLLQQHVSSDEGVVERIKIFTADELEKATDHFNEDRILGRGGQGIVYKGMLGEGKIVAVKKSKVLDESQLGEFINEVVILSLVNHRNIVKLLGCCLETEVPLLVYEFIPNGSLFHHIHYPNEDFLITWRMRLQIAIDSAGALAYLHSSSSTPIFHRDIKSSNILLDEKYRAKLSDFGTSRSVAIDQTHVTTRVMGTFGYLDPEYFQSSQFTEKSDVYSFGVVLVELLTGQKAIRSTQENKSLTSWFLSHMENSQWLDILDPQVLQEGAKEELLALANLAKQCLDLDGKIRPTMKEALQEIEAARSLHLSRINHQDVLETQPSITTTARRRTCDGSAYSRMSNLENRSLDSAELSLLFNPR</sequence>
<dbReference type="InterPro" id="IPR049883">
    <property type="entry name" value="NOTCH1_EGF-like"/>
</dbReference>
<dbReference type="InterPro" id="IPR011009">
    <property type="entry name" value="Kinase-like_dom_sf"/>
</dbReference>
<evidence type="ECO:0000256" key="16">
    <source>
        <dbReference type="ARBA" id="ARBA00047951"/>
    </source>
</evidence>
<dbReference type="PANTHER" id="PTHR27005:SF521">
    <property type="entry name" value="WALL-ASSOCIATED RECEPTOR KINASE-LIKE 6"/>
    <property type="match status" value="1"/>
</dbReference>
<evidence type="ECO:0000256" key="6">
    <source>
        <dbReference type="ARBA" id="ARBA00022692"/>
    </source>
</evidence>
<dbReference type="GO" id="GO:0005886">
    <property type="term" value="C:plasma membrane"/>
    <property type="evidence" value="ECO:0007669"/>
    <property type="project" value="TreeGrafter"/>
</dbReference>
<reference evidence="22" key="2">
    <citation type="submission" date="2021-03" db="UniProtKB">
        <authorList>
            <consortium name="EnsemblPlants"/>
        </authorList>
    </citation>
    <scope>IDENTIFICATION</scope>
</reference>
<dbReference type="SMART" id="SM00220">
    <property type="entry name" value="S_TKc"/>
    <property type="match status" value="1"/>
</dbReference>
<dbReference type="InterPro" id="IPR045274">
    <property type="entry name" value="WAK-like"/>
</dbReference>
<dbReference type="Gene3D" id="2.10.25.10">
    <property type="entry name" value="Laminin"/>
    <property type="match status" value="2"/>
</dbReference>
<dbReference type="AlphaFoldDB" id="A0A803KMT2"/>
<comment type="function">
    <text evidence="17">Serine/threonine-protein kinase that may function as a signaling receptor of extracellular matrix component. Binding to pectin may have significance in the control of cell expansion, morphogenesis and development.</text>
</comment>
<evidence type="ECO:0000256" key="7">
    <source>
        <dbReference type="ARBA" id="ARBA00022729"/>
    </source>
</evidence>
<evidence type="ECO:0000256" key="14">
    <source>
        <dbReference type="ARBA" id="ARBA00023157"/>
    </source>
</evidence>
<dbReference type="SMART" id="SM00181">
    <property type="entry name" value="EGF"/>
    <property type="match status" value="2"/>
</dbReference>
<comment type="catalytic activity">
    <reaction evidence="15">
        <text>L-seryl-[protein] + ATP = O-phospho-L-seryl-[protein] + ADP + H(+)</text>
        <dbReference type="Rhea" id="RHEA:17989"/>
        <dbReference type="Rhea" id="RHEA-COMP:9863"/>
        <dbReference type="Rhea" id="RHEA-COMP:11604"/>
        <dbReference type="ChEBI" id="CHEBI:15378"/>
        <dbReference type="ChEBI" id="CHEBI:29999"/>
        <dbReference type="ChEBI" id="CHEBI:30616"/>
        <dbReference type="ChEBI" id="CHEBI:83421"/>
        <dbReference type="ChEBI" id="CHEBI:456216"/>
    </reaction>
</comment>
<dbReference type="InterPro" id="IPR001881">
    <property type="entry name" value="EGF-like_Ca-bd_dom"/>
</dbReference>
<evidence type="ECO:0000256" key="4">
    <source>
        <dbReference type="ARBA" id="ARBA00022553"/>
    </source>
</evidence>
<evidence type="ECO:0000256" key="2">
    <source>
        <dbReference type="ARBA" id="ARBA00022527"/>
    </source>
</evidence>
<dbReference type="EnsemblPlants" id="AUR62000338-RA">
    <property type="protein sequence ID" value="AUR62000338-RA:cds"/>
    <property type="gene ID" value="AUR62000338"/>
</dbReference>
<feature type="domain" description="EGF-like" evidence="21">
    <location>
        <begin position="315"/>
        <end position="358"/>
    </location>
</feature>
<comment type="catalytic activity">
    <reaction evidence="16">
        <text>L-threonyl-[protein] + ATP = O-phospho-L-threonyl-[protein] + ADP + H(+)</text>
        <dbReference type="Rhea" id="RHEA:46608"/>
        <dbReference type="Rhea" id="RHEA-COMP:11060"/>
        <dbReference type="Rhea" id="RHEA-COMP:11605"/>
        <dbReference type="ChEBI" id="CHEBI:15378"/>
        <dbReference type="ChEBI" id="CHEBI:30013"/>
        <dbReference type="ChEBI" id="CHEBI:30616"/>
        <dbReference type="ChEBI" id="CHEBI:61977"/>
        <dbReference type="ChEBI" id="CHEBI:456216"/>
    </reaction>
</comment>
<evidence type="ECO:0000313" key="22">
    <source>
        <dbReference type="EnsemblPlants" id="AUR62000338-RA:cds"/>
    </source>
</evidence>
<evidence type="ECO:0000259" key="21">
    <source>
        <dbReference type="PROSITE" id="PS50026"/>
    </source>
</evidence>
<evidence type="ECO:0000256" key="15">
    <source>
        <dbReference type="ARBA" id="ARBA00047558"/>
    </source>
</evidence>
<keyword evidence="11" id="KW-0067">ATP-binding</keyword>
<evidence type="ECO:0000256" key="10">
    <source>
        <dbReference type="ARBA" id="ARBA00022777"/>
    </source>
</evidence>
<keyword evidence="3 18" id="KW-0245">EGF-like domain</keyword>
<accession>A0A803KMT2</accession>
<keyword evidence="14" id="KW-1015">Disulfide bond</keyword>
<evidence type="ECO:0000256" key="13">
    <source>
        <dbReference type="ARBA" id="ARBA00023136"/>
    </source>
</evidence>
<dbReference type="InterPro" id="IPR000742">
    <property type="entry name" value="EGF"/>
</dbReference>
<evidence type="ECO:0000256" key="5">
    <source>
        <dbReference type="ARBA" id="ARBA00022679"/>
    </source>
</evidence>
<dbReference type="PROSITE" id="PS50026">
    <property type="entry name" value="EGF_3"/>
    <property type="match status" value="1"/>
</dbReference>
<comment type="caution">
    <text evidence="18">Lacks conserved residue(s) required for the propagation of feature annotation.</text>
</comment>
<dbReference type="Gene3D" id="3.30.200.20">
    <property type="entry name" value="Phosphorylase Kinase, domain 1"/>
    <property type="match status" value="1"/>
</dbReference>
<organism evidence="22 23">
    <name type="scientific">Chenopodium quinoa</name>
    <name type="common">Quinoa</name>
    <dbReference type="NCBI Taxonomy" id="63459"/>
    <lineage>
        <taxon>Eukaryota</taxon>
        <taxon>Viridiplantae</taxon>
        <taxon>Streptophyta</taxon>
        <taxon>Embryophyta</taxon>
        <taxon>Tracheophyta</taxon>
        <taxon>Spermatophyta</taxon>
        <taxon>Magnoliopsida</taxon>
        <taxon>eudicotyledons</taxon>
        <taxon>Gunneridae</taxon>
        <taxon>Pentapetalae</taxon>
        <taxon>Caryophyllales</taxon>
        <taxon>Chenopodiaceae</taxon>
        <taxon>Chenopodioideae</taxon>
        <taxon>Atripliceae</taxon>
        <taxon>Chenopodium</taxon>
    </lineage>
</organism>
<keyword evidence="23" id="KW-1185">Reference proteome</keyword>
<feature type="transmembrane region" description="Helical" evidence="19">
    <location>
        <begin position="371"/>
        <end position="392"/>
    </location>
</feature>
<dbReference type="PROSITE" id="PS00010">
    <property type="entry name" value="ASX_HYDROXYL"/>
    <property type="match status" value="1"/>
</dbReference>
<evidence type="ECO:0000256" key="12">
    <source>
        <dbReference type="ARBA" id="ARBA00022989"/>
    </source>
</evidence>
<dbReference type="Pfam" id="PF07645">
    <property type="entry name" value="EGF_CA"/>
    <property type="match status" value="1"/>
</dbReference>
<dbReference type="FunFam" id="3.30.200.20:FF:000043">
    <property type="entry name" value="Wall-associated receptor kinase 2"/>
    <property type="match status" value="1"/>
</dbReference>
<evidence type="ECO:0000256" key="18">
    <source>
        <dbReference type="PROSITE-ProRule" id="PRU00076"/>
    </source>
</evidence>
<evidence type="ECO:0000256" key="8">
    <source>
        <dbReference type="ARBA" id="ARBA00022737"/>
    </source>
</evidence>
<dbReference type="InterPro" id="IPR000152">
    <property type="entry name" value="EGF-type_Asp/Asn_hydroxyl_site"/>
</dbReference>
<keyword evidence="5" id="KW-0808">Transferase</keyword>
<dbReference type="PROSITE" id="PS50011">
    <property type="entry name" value="PROTEIN_KINASE_DOM"/>
    <property type="match status" value="1"/>
</dbReference>
<dbReference type="Pfam" id="PF00069">
    <property type="entry name" value="Pkinase"/>
    <property type="match status" value="1"/>
</dbReference>
<dbReference type="SUPFAM" id="SSF57196">
    <property type="entry name" value="EGF/Laminin"/>
    <property type="match status" value="1"/>
</dbReference>
<keyword evidence="12 19" id="KW-1133">Transmembrane helix</keyword>
<reference evidence="22" key="1">
    <citation type="journal article" date="2017" name="Nature">
        <title>The genome of Chenopodium quinoa.</title>
        <authorList>
            <person name="Jarvis D.E."/>
            <person name="Ho Y.S."/>
            <person name="Lightfoot D.J."/>
            <person name="Schmoeckel S.M."/>
            <person name="Li B."/>
            <person name="Borm T.J.A."/>
            <person name="Ohyanagi H."/>
            <person name="Mineta K."/>
            <person name="Michell C.T."/>
            <person name="Saber N."/>
            <person name="Kharbatia N.M."/>
            <person name="Rupper R.R."/>
            <person name="Sharp A.R."/>
            <person name="Dally N."/>
            <person name="Boughton B.A."/>
            <person name="Woo Y.H."/>
            <person name="Gao G."/>
            <person name="Schijlen E.G.W.M."/>
            <person name="Guo X."/>
            <person name="Momin A.A."/>
            <person name="Negrao S."/>
            <person name="Al-Babili S."/>
            <person name="Gehring C."/>
            <person name="Roessner U."/>
            <person name="Jung C."/>
            <person name="Murphy K."/>
            <person name="Arold S.T."/>
            <person name="Gojobori T."/>
            <person name="van der Linden C.G."/>
            <person name="van Loo E.N."/>
            <person name="Jellen E.N."/>
            <person name="Maughan P.J."/>
            <person name="Tester M."/>
        </authorList>
    </citation>
    <scope>NUCLEOTIDE SEQUENCE [LARGE SCALE GENOMIC DNA]</scope>
    <source>
        <strain evidence="22">cv. PI 614886</strain>
    </source>
</reference>
<evidence type="ECO:0000256" key="9">
    <source>
        <dbReference type="ARBA" id="ARBA00022741"/>
    </source>
</evidence>
<keyword evidence="10" id="KW-0418">Kinase</keyword>
<dbReference type="InterPro" id="IPR000719">
    <property type="entry name" value="Prot_kinase_dom"/>
</dbReference>
<proteinExistence type="predicted"/>
<dbReference type="Gramene" id="AUR62000338-RA">
    <property type="protein sequence ID" value="AUR62000338-RA:cds"/>
    <property type="gene ID" value="AUR62000338"/>
</dbReference>
<evidence type="ECO:0000256" key="3">
    <source>
        <dbReference type="ARBA" id="ARBA00022536"/>
    </source>
</evidence>
<evidence type="ECO:0000256" key="17">
    <source>
        <dbReference type="ARBA" id="ARBA00058961"/>
    </source>
</evidence>
<evidence type="ECO:0000256" key="1">
    <source>
        <dbReference type="ARBA" id="ARBA00004479"/>
    </source>
</evidence>
<keyword evidence="7" id="KW-0732">Signal</keyword>
<dbReference type="InterPro" id="IPR008271">
    <property type="entry name" value="Ser/Thr_kinase_AS"/>
</dbReference>
<evidence type="ECO:0000256" key="11">
    <source>
        <dbReference type="ARBA" id="ARBA00022840"/>
    </source>
</evidence>
<dbReference type="GO" id="GO:0005509">
    <property type="term" value="F:calcium ion binding"/>
    <property type="evidence" value="ECO:0007669"/>
    <property type="project" value="InterPro"/>
</dbReference>
<keyword evidence="6 19" id="KW-0812">Transmembrane</keyword>
<dbReference type="FunFam" id="2.10.25.10:FF:000038">
    <property type="entry name" value="Fibrillin 2"/>
    <property type="match status" value="1"/>
</dbReference>
<dbReference type="PROSITE" id="PS01187">
    <property type="entry name" value="EGF_CA"/>
    <property type="match status" value="1"/>
</dbReference>
<dbReference type="Gene3D" id="1.10.510.10">
    <property type="entry name" value="Transferase(Phosphotransferase) domain 1"/>
    <property type="match status" value="1"/>
</dbReference>
<dbReference type="CDD" id="cd00054">
    <property type="entry name" value="EGF_CA"/>
    <property type="match status" value="2"/>
</dbReference>
<keyword evidence="8" id="KW-0677">Repeat</keyword>
<keyword evidence="9" id="KW-0547">Nucleotide-binding</keyword>
<feature type="domain" description="Protein kinase" evidence="20">
    <location>
        <begin position="445"/>
        <end position="729"/>
    </location>
</feature>
<dbReference type="SMART" id="SM00179">
    <property type="entry name" value="EGF_CA"/>
    <property type="match status" value="2"/>
</dbReference>
<dbReference type="Proteomes" id="UP000596660">
    <property type="component" value="Unplaced"/>
</dbReference>
<dbReference type="PANTHER" id="PTHR27005">
    <property type="entry name" value="WALL-ASSOCIATED RECEPTOR KINASE-LIKE 21"/>
    <property type="match status" value="1"/>
</dbReference>